<sequence length="90" mass="9784">MATLMFFAGPAIGILIGLALIAYPSRAAFYRRNHAGLEVFRSYGHSILTRWIEGGTKLLGLLIVVLCVFHVLNPTPPGRSPTMETKTGGR</sequence>
<evidence type="ECO:0000313" key="2">
    <source>
        <dbReference type="EMBL" id="NIJ09400.1"/>
    </source>
</evidence>
<keyword evidence="1" id="KW-1133">Transmembrane helix</keyword>
<keyword evidence="1" id="KW-0812">Transmembrane</keyword>
<evidence type="ECO:0000313" key="3">
    <source>
        <dbReference type="Proteomes" id="UP000727456"/>
    </source>
</evidence>
<keyword evidence="1" id="KW-0472">Membrane</keyword>
<reference evidence="2 3" key="1">
    <citation type="submission" date="2020-03" db="EMBL/GenBank/DDBJ databases">
        <title>Genomic Encyclopedia of Type Strains, Phase III (KMG-III): the genomes of soil and plant-associated and newly described type strains.</title>
        <authorList>
            <person name="Whitman W."/>
        </authorList>
    </citation>
    <scope>NUCLEOTIDE SEQUENCE [LARGE SCALE GENOMIC DNA]</scope>
    <source>
        <strain evidence="2 3">CECT 8804</strain>
    </source>
</reference>
<proteinExistence type="predicted"/>
<evidence type="ECO:0000256" key="1">
    <source>
        <dbReference type="SAM" id="Phobius"/>
    </source>
</evidence>
<gene>
    <name evidence="2" type="ORF">FHS31_003032</name>
</gene>
<feature type="transmembrane region" description="Helical" evidence="1">
    <location>
        <begin position="51"/>
        <end position="72"/>
    </location>
</feature>
<dbReference type="Proteomes" id="UP000727456">
    <property type="component" value="Unassembled WGS sequence"/>
</dbReference>
<organism evidence="2 3">
    <name type="scientific">Sphingomonas vulcanisoli</name>
    <dbReference type="NCBI Taxonomy" id="1658060"/>
    <lineage>
        <taxon>Bacteria</taxon>
        <taxon>Pseudomonadati</taxon>
        <taxon>Pseudomonadota</taxon>
        <taxon>Alphaproteobacteria</taxon>
        <taxon>Sphingomonadales</taxon>
        <taxon>Sphingomonadaceae</taxon>
        <taxon>Sphingomonas</taxon>
    </lineage>
</organism>
<keyword evidence="3" id="KW-1185">Reference proteome</keyword>
<dbReference type="RefSeq" id="WP_167074984.1">
    <property type="nucleotide sequence ID" value="NZ_JAAOZC010000010.1"/>
</dbReference>
<evidence type="ECO:0008006" key="4">
    <source>
        <dbReference type="Google" id="ProtNLM"/>
    </source>
</evidence>
<comment type="caution">
    <text evidence="2">The sequence shown here is derived from an EMBL/GenBank/DDBJ whole genome shotgun (WGS) entry which is preliminary data.</text>
</comment>
<dbReference type="EMBL" id="JAAOZC010000010">
    <property type="protein sequence ID" value="NIJ09400.1"/>
    <property type="molecule type" value="Genomic_DNA"/>
</dbReference>
<name>A0ABX0U072_9SPHN</name>
<accession>A0ABX0U072</accession>
<protein>
    <recommendedName>
        <fullName evidence="4">Molybdenum ABC transporter permease</fullName>
    </recommendedName>
</protein>